<evidence type="ECO:0000313" key="2">
    <source>
        <dbReference type="Proteomes" id="UP000631114"/>
    </source>
</evidence>
<dbReference type="OrthoDB" id="2014311at2759"/>
<protein>
    <submittedName>
        <fullName evidence="1">Uncharacterized protein</fullName>
    </submittedName>
</protein>
<dbReference type="Gene3D" id="3.80.10.10">
    <property type="entry name" value="Ribonuclease Inhibitor"/>
    <property type="match status" value="1"/>
</dbReference>
<comment type="caution">
    <text evidence="1">The sequence shown here is derived from an EMBL/GenBank/DDBJ whole genome shotgun (WGS) entry which is preliminary data.</text>
</comment>
<dbReference type="SUPFAM" id="SSF52058">
    <property type="entry name" value="L domain-like"/>
    <property type="match status" value="1"/>
</dbReference>
<dbReference type="Proteomes" id="UP000631114">
    <property type="component" value="Unassembled WGS sequence"/>
</dbReference>
<evidence type="ECO:0000313" key="1">
    <source>
        <dbReference type="EMBL" id="KAF9611455.1"/>
    </source>
</evidence>
<dbReference type="AlphaFoldDB" id="A0A835LXR7"/>
<organism evidence="1 2">
    <name type="scientific">Coptis chinensis</name>
    <dbReference type="NCBI Taxonomy" id="261450"/>
    <lineage>
        <taxon>Eukaryota</taxon>
        <taxon>Viridiplantae</taxon>
        <taxon>Streptophyta</taxon>
        <taxon>Embryophyta</taxon>
        <taxon>Tracheophyta</taxon>
        <taxon>Spermatophyta</taxon>
        <taxon>Magnoliopsida</taxon>
        <taxon>Ranunculales</taxon>
        <taxon>Ranunculaceae</taxon>
        <taxon>Coptidoideae</taxon>
        <taxon>Coptis</taxon>
    </lineage>
</organism>
<gene>
    <name evidence="1" type="ORF">IFM89_032425</name>
</gene>
<sequence>MLVYVVSVTYVTQLQGGPSSGMPLQNLDLAGCKKLHISEDDMDGLTSLHTLMIENIPNLASITAGLQFVTALKKFVIKNCQGPQTCHARSNATPSCFKVSNYNSFHNFAGMAAKLHFPSSSSNL</sequence>
<accession>A0A835LXR7</accession>
<dbReference type="EMBL" id="JADFTS010000004">
    <property type="protein sequence ID" value="KAF9611455.1"/>
    <property type="molecule type" value="Genomic_DNA"/>
</dbReference>
<dbReference type="InterPro" id="IPR032675">
    <property type="entry name" value="LRR_dom_sf"/>
</dbReference>
<proteinExistence type="predicted"/>
<name>A0A835LXR7_9MAGN</name>
<reference evidence="1 2" key="1">
    <citation type="submission" date="2020-10" db="EMBL/GenBank/DDBJ databases">
        <title>The Coptis chinensis genome and diversification of protoberbering-type alkaloids.</title>
        <authorList>
            <person name="Wang B."/>
            <person name="Shu S."/>
            <person name="Song C."/>
            <person name="Liu Y."/>
        </authorList>
    </citation>
    <scope>NUCLEOTIDE SEQUENCE [LARGE SCALE GENOMIC DNA]</scope>
    <source>
        <strain evidence="1">HL-2020</strain>
        <tissue evidence="1">Leaf</tissue>
    </source>
</reference>
<keyword evidence="2" id="KW-1185">Reference proteome</keyword>